<evidence type="ECO:0000256" key="4">
    <source>
        <dbReference type="ARBA" id="ARBA00022989"/>
    </source>
</evidence>
<reference evidence="6 7" key="1">
    <citation type="submission" date="2013-03" db="EMBL/GenBank/DDBJ databases">
        <title>The Genome Sequence of Capronia epimyces CBS 606.96.</title>
        <authorList>
            <consortium name="The Broad Institute Genomics Platform"/>
            <person name="Cuomo C."/>
            <person name="de Hoog S."/>
            <person name="Gorbushina A."/>
            <person name="Walker B."/>
            <person name="Young S.K."/>
            <person name="Zeng Q."/>
            <person name="Gargeya S."/>
            <person name="Fitzgerald M."/>
            <person name="Haas B."/>
            <person name="Abouelleil A."/>
            <person name="Allen A.W."/>
            <person name="Alvarado L."/>
            <person name="Arachchi H.M."/>
            <person name="Berlin A.M."/>
            <person name="Chapman S.B."/>
            <person name="Gainer-Dewar J."/>
            <person name="Goldberg J."/>
            <person name="Griggs A."/>
            <person name="Gujja S."/>
            <person name="Hansen M."/>
            <person name="Howarth C."/>
            <person name="Imamovic A."/>
            <person name="Ireland A."/>
            <person name="Larimer J."/>
            <person name="McCowan C."/>
            <person name="Murphy C."/>
            <person name="Pearson M."/>
            <person name="Poon T.W."/>
            <person name="Priest M."/>
            <person name="Roberts A."/>
            <person name="Saif S."/>
            <person name="Shea T."/>
            <person name="Sisk P."/>
            <person name="Sykes S."/>
            <person name="Wortman J."/>
            <person name="Nusbaum C."/>
            <person name="Birren B."/>
        </authorList>
    </citation>
    <scope>NUCLEOTIDE SEQUENCE [LARGE SCALE GENOMIC DNA]</scope>
    <source>
        <strain evidence="6 7">CBS 606.96</strain>
    </source>
</reference>
<dbReference type="Gene3D" id="6.10.110.10">
    <property type="match status" value="1"/>
</dbReference>
<accession>W9XQ85</accession>
<protein>
    <submittedName>
        <fullName evidence="6">Uncharacterized protein</fullName>
    </submittedName>
</protein>
<dbReference type="InterPro" id="IPR038213">
    <property type="entry name" value="IFI6/IFI27-like_sf"/>
</dbReference>
<dbReference type="OrthoDB" id="4159401at2759"/>
<organism evidence="6 7">
    <name type="scientific">Capronia epimyces CBS 606.96</name>
    <dbReference type="NCBI Taxonomy" id="1182542"/>
    <lineage>
        <taxon>Eukaryota</taxon>
        <taxon>Fungi</taxon>
        <taxon>Dikarya</taxon>
        <taxon>Ascomycota</taxon>
        <taxon>Pezizomycotina</taxon>
        <taxon>Eurotiomycetes</taxon>
        <taxon>Chaetothyriomycetidae</taxon>
        <taxon>Chaetothyriales</taxon>
        <taxon>Herpotrichiellaceae</taxon>
        <taxon>Capronia</taxon>
    </lineage>
</organism>
<gene>
    <name evidence="6" type="ORF">A1O3_06161</name>
</gene>
<dbReference type="EMBL" id="AMGY01000005">
    <property type="protein sequence ID" value="EXJ82348.1"/>
    <property type="molecule type" value="Genomic_DNA"/>
</dbReference>
<keyword evidence="3" id="KW-0812">Transmembrane</keyword>
<dbReference type="InterPro" id="IPR009311">
    <property type="entry name" value="IFI6/IFI27-like"/>
</dbReference>
<name>W9XQ85_9EURO</name>
<dbReference type="RefSeq" id="XP_007734471.1">
    <property type="nucleotide sequence ID" value="XM_007736281.1"/>
</dbReference>
<proteinExistence type="inferred from homology"/>
<sequence length="105" mass="9903">MNAVRTVKSYAGPAIATGAGTVAAVGTTYVLPAIGFCATGVKAGSIAAGVQASLYGAAVPAGGIFATLQSWGATGALAGTLGVAAWPVGIVVAGGTYLATYALQG</sequence>
<dbReference type="GO" id="GO:0016020">
    <property type="term" value="C:membrane"/>
    <property type="evidence" value="ECO:0007669"/>
    <property type="project" value="UniProtKB-SubCell"/>
</dbReference>
<keyword evidence="4" id="KW-1133">Transmembrane helix</keyword>
<evidence type="ECO:0000256" key="5">
    <source>
        <dbReference type="ARBA" id="ARBA00023136"/>
    </source>
</evidence>
<dbReference type="Proteomes" id="UP000019478">
    <property type="component" value="Unassembled WGS sequence"/>
</dbReference>
<dbReference type="AlphaFoldDB" id="W9XQ85"/>
<evidence type="ECO:0000313" key="7">
    <source>
        <dbReference type="Proteomes" id="UP000019478"/>
    </source>
</evidence>
<comment type="caution">
    <text evidence="6">The sequence shown here is derived from an EMBL/GenBank/DDBJ whole genome shotgun (WGS) entry which is preliminary data.</text>
</comment>
<comment type="similarity">
    <text evidence="2">Belongs to the IFI6/IFI27 family.</text>
</comment>
<evidence type="ECO:0000256" key="2">
    <source>
        <dbReference type="ARBA" id="ARBA00007262"/>
    </source>
</evidence>
<dbReference type="GeneID" id="19170271"/>
<evidence type="ECO:0000256" key="3">
    <source>
        <dbReference type="ARBA" id="ARBA00022692"/>
    </source>
</evidence>
<keyword evidence="7" id="KW-1185">Reference proteome</keyword>
<dbReference type="Pfam" id="PF06140">
    <property type="entry name" value="Ifi-6-16"/>
    <property type="match status" value="1"/>
</dbReference>
<evidence type="ECO:0000256" key="1">
    <source>
        <dbReference type="ARBA" id="ARBA00004141"/>
    </source>
</evidence>
<keyword evidence="5" id="KW-0472">Membrane</keyword>
<comment type="subcellular location">
    <subcellularLocation>
        <location evidence="1">Membrane</location>
        <topology evidence="1">Multi-pass membrane protein</topology>
    </subcellularLocation>
</comment>
<dbReference type="HOGENOM" id="CLU_145532_0_0_1"/>
<evidence type="ECO:0000313" key="6">
    <source>
        <dbReference type="EMBL" id="EXJ82348.1"/>
    </source>
</evidence>